<dbReference type="InterPro" id="IPR015943">
    <property type="entry name" value="WD40/YVTN_repeat-like_dom_sf"/>
</dbReference>
<dbReference type="AlphaFoldDB" id="H0WQE8"/>
<reference evidence="4" key="3">
    <citation type="submission" date="2025-09" db="UniProtKB">
        <authorList>
            <consortium name="Ensembl"/>
        </authorList>
    </citation>
    <scope>IDENTIFICATION</scope>
</reference>
<comment type="pathway">
    <text evidence="1">Protein modification; protein ubiquitination.</text>
</comment>
<dbReference type="GO" id="GO:0005737">
    <property type="term" value="C:cytoplasm"/>
    <property type="evidence" value="ECO:0007669"/>
    <property type="project" value="TreeGrafter"/>
</dbReference>
<sequence>MEIHLPEEVVRYIFSFLEASSLLQVSQVNKFWNSVADSEHLWRKLCLKRWGFWDFTCKCLGTQTWKQSFLHRIKKERRMALAQPDDFIYKETSGDFGVFEELAYLSGKNLRIDEKEKSIICITTSKHVLYAWDVQEGIMIWSSPVQPFKMNKLTTIPQMHLAITSDFGGTIKVWNCQDRDALADITVPSVCISLEACFSKDTPFIMVGISAGDIYTFTVPDLTTVSHINAFEYSMNLLYCSPDKNWVFACRTHQHVLPKVFFTESLLRPSEGSTPLSCSLSFSSCCGACWTPRKESTITLMFRKSTTRRMGFATFDITMKKTGDKTEIQAHLIGSFLLPVDMSLSLWMGISPENLIVCESGPCLFLFTISGLLLQQFENYQTNISLWADSLHVVTVSVDNSLHMYMWEEEGRYPYLKSCCHLAHKQHRELQLGTCSSVVRVPATYTGAGKFESS</sequence>
<organism evidence="4 5">
    <name type="scientific">Otolemur garnettii</name>
    <name type="common">Small-eared galago</name>
    <name type="synonym">Garnett's greater bushbaby</name>
    <dbReference type="NCBI Taxonomy" id="30611"/>
    <lineage>
        <taxon>Eukaryota</taxon>
        <taxon>Metazoa</taxon>
        <taxon>Chordata</taxon>
        <taxon>Craniata</taxon>
        <taxon>Vertebrata</taxon>
        <taxon>Euteleostomi</taxon>
        <taxon>Mammalia</taxon>
        <taxon>Eutheria</taxon>
        <taxon>Euarchontoglires</taxon>
        <taxon>Primates</taxon>
        <taxon>Strepsirrhini</taxon>
        <taxon>Lorisiformes</taxon>
        <taxon>Galagidae</taxon>
        <taxon>Otolemur</taxon>
    </lineage>
</organism>
<dbReference type="InterPro" id="IPR036322">
    <property type="entry name" value="WD40_repeat_dom_sf"/>
</dbReference>
<dbReference type="EMBL" id="AAQR03163825">
    <property type="status" value="NOT_ANNOTATED_CDS"/>
    <property type="molecule type" value="Genomic_DNA"/>
</dbReference>
<evidence type="ECO:0000313" key="5">
    <source>
        <dbReference type="Proteomes" id="UP000005225"/>
    </source>
</evidence>
<dbReference type="InterPro" id="IPR001810">
    <property type="entry name" value="F-box_dom"/>
</dbReference>
<dbReference type="Ensembl" id="ENSOGAT00000004673.2">
    <property type="protein sequence ID" value="ENSOGAP00000004172.2"/>
    <property type="gene ID" value="ENSOGAG00000004670.2"/>
</dbReference>
<dbReference type="PROSITE" id="PS50181">
    <property type="entry name" value="FBOX"/>
    <property type="match status" value="1"/>
</dbReference>
<dbReference type="Proteomes" id="UP000005225">
    <property type="component" value="Unassembled WGS sequence"/>
</dbReference>
<protein>
    <submittedName>
        <fullName evidence="4">F-box and WD repeat domain containing 12</fullName>
    </submittedName>
</protein>
<name>H0WQE8_OTOGA</name>
<dbReference type="FunCoup" id="H0WQE8">
    <property type="interactions" value="19"/>
</dbReference>
<dbReference type="Pfam" id="PF12937">
    <property type="entry name" value="F-box-like"/>
    <property type="match status" value="1"/>
</dbReference>
<dbReference type="SMART" id="SM00256">
    <property type="entry name" value="FBOX"/>
    <property type="match status" value="1"/>
</dbReference>
<dbReference type="Gene3D" id="2.130.10.10">
    <property type="entry name" value="YVTN repeat-like/Quinoprotein amine dehydrogenase"/>
    <property type="match status" value="1"/>
</dbReference>
<keyword evidence="5" id="KW-1185">Reference proteome</keyword>
<evidence type="ECO:0000313" key="4">
    <source>
        <dbReference type="Ensembl" id="ENSOGAP00000004172.2"/>
    </source>
</evidence>
<dbReference type="CDD" id="cd22137">
    <property type="entry name" value="F-box_FBXW12"/>
    <property type="match status" value="1"/>
</dbReference>
<dbReference type="InterPro" id="IPR052121">
    <property type="entry name" value="F-box_SCF_Substrate_Recog"/>
</dbReference>
<dbReference type="InParanoid" id="H0WQE8"/>
<dbReference type="STRING" id="30611.ENSOGAP00000004172"/>
<dbReference type="GeneTree" id="ENSGT00940000162557"/>
<accession>H0WQE8</accession>
<proteinExistence type="predicted"/>
<reference evidence="5" key="1">
    <citation type="submission" date="2011-03" db="EMBL/GenBank/DDBJ databases">
        <title>Version 3 of the genome sequence of Otolemur garnettii (Bushbaby).</title>
        <authorList>
            <consortium name="The Broad Institute Genome Sequencing Platform"/>
            <person name="Di Palma F."/>
            <person name="Johnson J."/>
            <person name="Lander E.S."/>
            <person name="Lindblad-Toh K."/>
            <person name="Jaffe D.B."/>
            <person name="Gnerre S."/>
            <person name="MacCallum I."/>
            <person name="Przybylski D."/>
            <person name="Ribeiro F.J."/>
            <person name="Burton J.N."/>
            <person name="Walker B.J."/>
            <person name="Sharpe T."/>
            <person name="Hall G."/>
        </authorList>
    </citation>
    <scope>NUCLEOTIDE SEQUENCE [LARGE SCALE GENOMIC DNA]</scope>
</reference>
<evidence type="ECO:0000259" key="3">
    <source>
        <dbReference type="PROSITE" id="PS50181"/>
    </source>
</evidence>
<feature type="domain" description="F-box" evidence="3">
    <location>
        <begin position="1"/>
        <end position="45"/>
    </location>
</feature>
<dbReference type="PANTHER" id="PTHR46550">
    <property type="entry name" value="F-BOX ONLY PROTEIN 3"/>
    <property type="match status" value="1"/>
</dbReference>
<dbReference type="OMA" id="LHLYMWE"/>
<dbReference type="SUPFAM" id="SSF50978">
    <property type="entry name" value="WD40 repeat-like"/>
    <property type="match status" value="1"/>
</dbReference>
<dbReference type="eggNOG" id="ENOG502QT73">
    <property type="taxonomic scope" value="Eukaryota"/>
</dbReference>
<evidence type="ECO:0000256" key="1">
    <source>
        <dbReference type="ARBA" id="ARBA00004906"/>
    </source>
</evidence>
<dbReference type="SUPFAM" id="SSF81383">
    <property type="entry name" value="F-box domain"/>
    <property type="match status" value="1"/>
</dbReference>
<evidence type="ECO:0000256" key="2">
    <source>
        <dbReference type="ARBA" id="ARBA00022786"/>
    </source>
</evidence>
<dbReference type="HOGENOM" id="CLU_046549_1_0_1"/>
<dbReference type="PANTHER" id="PTHR46550:SF2">
    <property type="entry name" value="EXPRESSED SEQUENCE C85627-RELATED"/>
    <property type="match status" value="1"/>
</dbReference>
<reference evidence="4" key="2">
    <citation type="submission" date="2025-08" db="UniProtKB">
        <authorList>
            <consortium name="Ensembl"/>
        </authorList>
    </citation>
    <scope>IDENTIFICATION</scope>
</reference>
<dbReference type="Gene3D" id="1.20.1280.50">
    <property type="match status" value="1"/>
</dbReference>
<keyword evidence="2" id="KW-0833">Ubl conjugation pathway</keyword>
<dbReference type="InterPro" id="IPR036047">
    <property type="entry name" value="F-box-like_dom_sf"/>
</dbReference>